<dbReference type="InterPro" id="IPR007890">
    <property type="entry name" value="CHASE2"/>
</dbReference>
<dbReference type="Gene3D" id="3.30.70.1230">
    <property type="entry name" value="Nucleotide cyclase"/>
    <property type="match status" value="1"/>
</dbReference>
<keyword evidence="3" id="KW-0812">Transmembrane</keyword>
<protein>
    <recommendedName>
        <fullName evidence="4">Guanylate cyclase domain-containing protein</fullName>
    </recommendedName>
</protein>
<keyword evidence="3" id="KW-0472">Membrane</keyword>
<dbReference type="GO" id="GO:0035556">
    <property type="term" value="P:intracellular signal transduction"/>
    <property type="evidence" value="ECO:0007669"/>
    <property type="project" value="InterPro"/>
</dbReference>
<dbReference type="SUPFAM" id="SSF55073">
    <property type="entry name" value="Nucleotide cyclase"/>
    <property type="match status" value="1"/>
</dbReference>
<evidence type="ECO:0000256" key="3">
    <source>
        <dbReference type="SAM" id="Phobius"/>
    </source>
</evidence>
<evidence type="ECO:0000313" key="5">
    <source>
        <dbReference type="EMBL" id="XAY04944.1"/>
    </source>
</evidence>
<sequence>MDARFDLRGDRTAPASVAVVGIDAATLAGLGTFPFRRAFHARLVRRLTAMGVRSVAYDVQFTEASDRPADDDALVAAFADAPAAVLSTTEVDADGRTGVLGGTSGEVDVLREIGARAGNTVLDSDPDGAVRKLARQVDGLASFPVAVVEAATGRPVDRTVFDDDGEAYIDFPGPAGTIREVSFVDVLDGRVPAAALRGRIVVVGATAPSLGDTHTTSVSRRDDAMSGPELQAAAVVTLLGGAALRPAPGAVGVLLTLLLAGAGPLAALRLGPLRALLAAGAAGSAAAGGVYLAFRSGHVVPATAPALGLALGTLAGIAVAAVYTALERERTRTLFTRFVAESVVDDVLARSGDEGRLGGVQVDATVLFCDLRGSTALLELAPEAGIEILNRFLSAMADAVLAHGGTLVGFRGDGLMALFGPPLDLPDHAERALAAAEEMAGARLTATNAWLAARDDGLALAPLRLGVGLDSGAVMAGTVGSQARMEYTAIGDAANVAARVEALTKTEDRAVLLTGRTRERLGTTSSARLEALGERPIRGRSAPVQLFAPGPATPGQPAQR</sequence>
<dbReference type="InterPro" id="IPR050697">
    <property type="entry name" value="Adenylyl/Guanylyl_Cyclase_3/4"/>
</dbReference>
<dbReference type="PANTHER" id="PTHR43081:SF1">
    <property type="entry name" value="ADENYLATE CYCLASE, TERMINAL-DIFFERENTIATION SPECIFIC"/>
    <property type="match status" value="1"/>
</dbReference>
<feature type="compositionally biased region" description="Low complexity" evidence="2">
    <location>
        <begin position="548"/>
        <end position="560"/>
    </location>
</feature>
<dbReference type="AlphaFoldDB" id="A0AAU7AUC4"/>
<dbReference type="SMART" id="SM00044">
    <property type="entry name" value="CYCc"/>
    <property type="match status" value="1"/>
</dbReference>
<dbReference type="CDD" id="cd07302">
    <property type="entry name" value="CHD"/>
    <property type="match status" value="1"/>
</dbReference>
<organism evidence="5">
    <name type="scientific">Paraconexibacter sp. AEG42_29</name>
    <dbReference type="NCBI Taxonomy" id="2997339"/>
    <lineage>
        <taxon>Bacteria</taxon>
        <taxon>Bacillati</taxon>
        <taxon>Actinomycetota</taxon>
        <taxon>Thermoleophilia</taxon>
        <taxon>Solirubrobacterales</taxon>
        <taxon>Paraconexibacteraceae</taxon>
        <taxon>Paraconexibacter</taxon>
    </lineage>
</organism>
<accession>A0AAU7AUC4</accession>
<dbReference type="InterPro" id="IPR001054">
    <property type="entry name" value="A/G_cyclase"/>
</dbReference>
<feature type="transmembrane region" description="Helical" evidence="3">
    <location>
        <begin position="12"/>
        <end position="35"/>
    </location>
</feature>
<feature type="domain" description="Guanylate cyclase" evidence="4">
    <location>
        <begin position="365"/>
        <end position="501"/>
    </location>
</feature>
<dbReference type="GO" id="GO:0004016">
    <property type="term" value="F:adenylate cyclase activity"/>
    <property type="evidence" value="ECO:0007669"/>
    <property type="project" value="UniProtKB-ARBA"/>
</dbReference>
<evidence type="ECO:0000256" key="2">
    <source>
        <dbReference type="SAM" id="MobiDB-lite"/>
    </source>
</evidence>
<dbReference type="InterPro" id="IPR029787">
    <property type="entry name" value="Nucleotide_cyclase"/>
</dbReference>
<dbReference type="KEGG" id="parq:DSM112329_01782"/>
<dbReference type="Pfam" id="PF00211">
    <property type="entry name" value="Guanylate_cyc"/>
    <property type="match status" value="1"/>
</dbReference>
<dbReference type="PANTHER" id="PTHR43081">
    <property type="entry name" value="ADENYLATE CYCLASE, TERMINAL-DIFFERENTIATION SPECIFIC-RELATED"/>
    <property type="match status" value="1"/>
</dbReference>
<name>A0AAU7AUC4_9ACTN</name>
<feature type="transmembrane region" description="Helical" evidence="3">
    <location>
        <begin position="250"/>
        <end position="268"/>
    </location>
</feature>
<reference evidence="5" key="1">
    <citation type="submission" date="2022-12" db="EMBL/GenBank/DDBJ databases">
        <title>Paraconexibacter alkalitolerans sp. nov. and Baekduia alba sp. nov., isolated from soil and emended description of the genera Paraconexibacter (Chun et al., 2020) and Baekduia (An et al., 2020).</title>
        <authorList>
            <person name="Vieira S."/>
            <person name="Huber K.J."/>
            <person name="Geppert A."/>
            <person name="Wolf J."/>
            <person name="Neumann-Schaal M."/>
            <person name="Muesken M."/>
            <person name="Overmann J."/>
        </authorList>
    </citation>
    <scope>NUCLEOTIDE SEQUENCE</scope>
    <source>
        <strain evidence="5">AEG42_29</strain>
    </source>
</reference>
<comment type="similarity">
    <text evidence="1">Belongs to the adenylyl cyclase class-3 family.</text>
</comment>
<dbReference type="SMART" id="SM01080">
    <property type="entry name" value="CHASE2"/>
    <property type="match status" value="1"/>
</dbReference>
<evidence type="ECO:0000259" key="4">
    <source>
        <dbReference type="PROSITE" id="PS50125"/>
    </source>
</evidence>
<keyword evidence="3" id="KW-1133">Transmembrane helix</keyword>
<gene>
    <name evidence="5" type="ORF">DSM112329_01782</name>
</gene>
<dbReference type="EMBL" id="CP114014">
    <property type="protein sequence ID" value="XAY04944.1"/>
    <property type="molecule type" value="Genomic_DNA"/>
</dbReference>
<feature type="transmembrane region" description="Helical" evidence="3">
    <location>
        <begin position="306"/>
        <end position="326"/>
    </location>
</feature>
<feature type="transmembrane region" description="Helical" evidence="3">
    <location>
        <begin position="275"/>
        <end position="294"/>
    </location>
</feature>
<proteinExistence type="inferred from homology"/>
<evidence type="ECO:0000256" key="1">
    <source>
        <dbReference type="ARBA" id="ARBA00005381"/>
    </source>
</evidence>
<dbReference type="GO" id="GO:0006171">
    <property type="term" value="P:cAMP biosynthetic process"/>
    <property type="evidence" value="ECO:0007669"/>
    <property type="project" value="TreeGrafter"/>
</dbReference>
<dbReference type="Pfam" id="PF05226">
    <property type="entry name" value="CHASE2"/>
    <property type="match status" value="1"/>
</dbReference>
<feature type="region of interest" description="Disordered" evidence="2">
    <location>
        <begin position="524"/>
        <end position="560"/>
    </location>
</feature>
<dbReference type="PROSITE" id="PS50125">
    <property type="entry name" value="GUANYLATE_CYCLASE_2"/>
    <property type="match status" value="1"/>
</dbReference>